<name>F3QL76_9BURK</name>
<dbReference type="EC" id="2.7.13.3" evidence="3"/>
<dbReference type="AlphaFoldDB" id="F3QL76"/>
<dbReference type="InterPro" id="IPR005467">
    <property type="entry name" value="His_kinase_dom"/>
</dbReference>
<evidence type="ECO:0000256" key="5">
    <source>
        <dbReference type="ARBA" id="ARBA00022679"/>
    </source>
</evidence>
<evidence type="ECO:0000256" key="2">
    <source>
        <dbReference type="ARBA" id="ARBA00004651"/>
    </source>
</evidence>
<dbReference type="SMART" id="SM00387">
    <property type="entry name" value="HATPase_c"/>
    <property type="match status" value="1"/>
</dbReference>
<evidence type="ECO:0000256" key="3">
    <source>
        <dbReference type="ARBA" id="ARBA00012438"/>
    </source>
</evidence>
<dbReference type="Pfam" id="PF12974">
    <property type="entry name" value="Phosphonate-bd"/>
    <property type="match status" value="1"/>
</dbReference>
<keyword evidence="5" id="KW-0808">Transferase</keyword>
<keyword evidence="4" id="KW-0472">Membrane</keyword>
<dbReference type="PROSITE" id="PS50109">
    <property type="entry name" value="HIS_KIN"/>
    <property type="match status" value="1"/>
</dbReference>
<dbReference type="Proteomes" id="UP000005156">
    <property type="component" value="Unassembled WGS sequence"/>
</dbReference>
<organism evidence="10 11">
    <name type="scientific">Parasutterella excrementihominis YIT 11859</name>
    <dbReference type="NCBI Taxonomy" id="762966"/>
    <lineage>
        <taxon>Bacteria</taxon>
        <taxon>Pseudomonadati</taxon>
        <taxon>Pseudomonadota</taxon>
        <taxon>Betaproteobacteria</taxon>
        <taxon>Burkholderiales</taxon>
        <taxon>Sutterellaceae</taxon>
        <taxon>Parasutterella</taxon>
    </lineage>
</organism>
<dbReference type="Gene3D" id="3.30.565.10">
    <property type="entry name" value="Histidine kinase-like ATPase, C-terminal domain"/>
    <property type="match status" value="1"/>
</dbReference>
<dbReference type="InterPro" id="IPR050980">
    <property type="entry name" value="2C_sensor_his_kinase"/>
</dbReference>
<comment type="catalytic activity">
    <reaction evidence="1">
        <text>ATP + protein L-histidine = ADP + protein N-phospho-L-histidine.</text>
        <dbReference type="EC" id="2.7.13.3"/>
    </reaction>
</comment>
<dbReference type="SUPFAM" id="SSF47384">
    <property type="entry name" value="Homodimeric domain of signal transducing histidine kinase"/>
    <property type="match status" value="1"/>
</dbReference>
<dbReference type="InterPro" id="IPR036097">
    <property type="entry name" value="HisK_dim/P_sf"/>
</dbReference>
<proteinExistence type="predicted"/>
<dbReference type="GO" id="GO:0005524">
    <property type="term" value="F:ATP binding"/>
    <property type="evidence" value="ECO:0007669"/>
    <property type="project" value="UniProtKB-KW"/>
</dbReference>
<dbReference type="InterPro" id="IPR003661">
    <property type="entry name" value="HisK_dim/P_dom"/>
</dbReference>
<evidence type="ECO:0000259" key="9">
    <source>
        <dbReference type="PROSITE" id="PS50109"/>
    </source>
</evidence>
<dbReference type="CDD" id="cd00082">
    <property type="entry name" value="HisKA"/>
    <property type="match status" value="1"/>
</dbReference>
<evidence type="ECO:0000256" key="4">
    <source>
        <dbReference type="ARBA" id="ARBA00022475"/>
    </source>
</evidence>
<gene>
    <name evidence="10" type="ORF">HMPREF9439_01692</name>
</gene>
<protein>
    <recommendedName>
        <fullName evidence="3">histidine kinase</fullName>
        <ecNumber evidence="3">2.7.13.3</ecNumber>
    </recommendedName>
</protein>
<dbReference type="EMBL" id="AFBP01000050">
    <property type="protein sequence ID" value="EGG53830.1"/>
    <property type="molecule type" value="Genomic_DNA"/>
</dbReference>
<keyword evidence="4" id="KW-1003">Cell membrane</keyword>
<dbReference type="Pfam" id="PF02518">
    <property type="entry name" value="HATPase_c"/>
    <property type="match status" value="1"/>
</dbReference>
<dbReference type="HOGENOM" id="CLU_011260_2_0_4"/>
<evidence type="ECO:0000256" key="6">
    <source>
        <dbReference type="ARBA" id="ARBA00022741"/>
    </source>
</evidence>
<dbReference type="InterPro" id="IPR036890">
    <property type="entry name" value="HATPase_C_sf"/>
</dbReference>
<keyword evidence="6" id="KW-0547">Nucleotide-binding</keyword>
<reference evidence="10 11" key="1">
    <citation type="submission" date="2011-02" db="EMBL/GenBank/DDBJ databases">
        <authorList>
            <person name="Weinstock G."/>
            <person name="Sodergren E."/>
            <person name="Clifton S."/>
            <person name="Fulton L."/>
            <person name="Fulton B."/>
            <person name="Courtney L."/>
            <person name="Fronick C."/>
            <person name="Harrison M."/>
            <person name="Strong C."/>
            <person name="Farmer C."/>
            <person name="Delahaunty K."/>
            <person name="Markovic C."/>
            <person name="Hall O."/>
            <person name="Minx P."/>
            <person name="Tomlinson C."/>
            <person name="Mitreva M."/>
            <person name="Hou S."/>
            <person name="Chen J."/>
            <person name="Wollam A."/>
            <person name="Pepin K.H."/>
            <person name="Johnson M."/>
            <person name="Bhonagiri V."/>
            <person name="Zhang X."/>
            <person name="Suruliraj S."/>
            <person name="Warren W."/>
            <person name="Chinwalla A."/>
            <person name="Mardis E.R."/>
            <person name="Wilson R.K."/>
        </authorList>
    </citation>
    <scope>NUCLEOTIDE SEQUENCE [LARGE SCALE GENOMIC DNA]</scope>
    <source>
        <strain evidence="10 11">YIT 11859</strain>
    </source>
</reference>
<evidence type="ECO:0000256" key="1">
    <source>
        <dbReference type="ARBA" id="ARBA00000085"/>
    </source>
</evidence>
<accession>F3QL76</accession>
<evidence type="ECO:0000256" key="7">
    <source>
        <dbReference type="ARBA" id="ARBA00022777"/>
    </source>
</evidence>
<evidence type="ECO:0000313" key="10">
    <source>
        <dbReference type="EMBL" id="EGG53830.1"/>
    </source>
</evidence>
<dbReference type="PANTHER" id="PTHR44936">
    <property type="entry name" value="SENSOR PROTEIN CREC"/>
    <property type="match status" value="1"/>
</dbReference>
<comment type="caution">
    <text evidence="10">The sequence shown here is derived from an EMBL/GenBank/DDBJ whole genome shotgun (WGS) entry which is preliminary data.</text>
</comment>
<dbReference type="eggNOG" id="COG4191">
    <property type="taxonomic scope" value="Bacteria"/>
</dbReference>
<dbReference type="GO" id="GO:0005886">
    <property type="term" value="C:plasma membrane"/>
    <property type="evidence" value="ECO:0007669"/>
    <property type="project" value="UniProtKB-SubCell"/>
</dbReference>
<evidence type="ECO:0000256" key="8">
    <source>
        <dbReference type="ARBA" id="ARBA00022840"/>
    </source>
</evidence>
<feature type="domain" description="Histidine kinase" evidence="9">
    <location>
        <begin position="347"/>
        <end position="553"/>
    </location>
</feature>
<keyword evidence="11" id="KW-1185">Reference proteome</keyword>
<sequence length="558" mass="62941">MSFEGSTGFTTHIKEEDKILSEIAQKLQTHLPNLKIQTRFYRMNDLMKAIAKKEVDIFLGSSGLFWQMKQYGVRDIASIVSSTAPNPNKGVAGVIFTRKDRTDINNLEDARGKVASAGLENMFLAYQLGFATIAGKGHDPERFFSKIYHHDLPVLETVKQVRSGEADVGVLRACILESEFPDWQNYFKILNEQKDPEFKCAHSTDLYPNWTMAATSGLDPEVIKQLTQTLLNLPPDGEKQLAWSLVTDFEKVNQVARLLKTDAYSHLKEWTIKRVWEEHNTLIICALLGLIAFLFHVWRVENLVAKRTQALSDEIKRRVAAEKDAREIGNRLMLAHKLNIVSQLSTLFAHELKQPLAVTQYSTDSMKILLGQEHPDLKKLSKCRKSIEAQTEKMTSIIDRVRSYTKSSQKRDRVFSLAPIVKNAVVRKRKYAEIKLELPQEDLKIMGEELEIELLLENLLNNSINASPKDEPIQVSFRKEKNDCLLTISNGGKKLSEAEIKKLCQPLTTSQPSGLGLGISIIESISEAHHAKVSFLPNPQGGLTVKIAFPPVESNRNA</sequence>
<dbReference type="Gene3D" id="3.40.190.10">
    <property type="entry name" value="Periplasmic binding protein-like II"/>
    <property type="match status" value="2"/>
</dbReference>
<dbReference type="SUPFAM" id="SSF53850">
    <property type="entry name" value="Periplasmic binding protein-like II"/>
    <property type="match status" value="1"/>
</dbReference>
<comment type="subcellular location">
    <subcellularLocation>
        <location evidence="2">Cell membrane</location>
        <topology evidence="2">Multi-pass membrane protein</topology>
    </subcellularLocation>
</comment>
<evidence type="ECO:0000313" key="11">
    <source>
        <dbReference type="Proteomes" id="UP000005156"/>
    </source>
</evidence>
<dbReference type="PANTHER" id="PTHR44936:SF10">
    <property type="entry name" value="SENSOR PROTEIN RSTB"/>
    <property type="match status" value="1"/>
</dbReference>
<dbReference type="InterPro" id="IPR003594">
    <property type="entry name" value="HATPase_dom"/>
</dbReference>
<dbReference type="eggNOG" id="COG0715">
    <property type="taxonomic scope" value="Bacteria"/>
</dbReference>
<dbReference type="GO" id="GO:0000155">
    <property type="term" value="F:phosphorelay sensor kinase activity"/>
    <property type="evidence" value="ECO:0007669"/>
    <property type="project" value="InterPro"/>
</dbReference>
<dbReference type="SUPFAM" id="SSF55874">
    <property type="entry name" value="ATPase domain of HSP90 chaperone/DNA topoisomerase II/histidine kinase"/>
    <property type="match status" value="1"/>
</dbReference>
<keyword evidence="7 10" id="KW-0418">Kinase</keyword>
<dbReference type="Gene3D" id="1.10.287.130">
    <property type="match status" value="1"/>
</dbReference>
<keyword evidence="8" id="KW-0067">ATP-binding</keyword>